<accession>A0A8C4PTV9</accession>
<dbReference type="Gene3D" id="2.40.50.140">
    <property type="entry name" value="Nucleic acid-binding proteins"/>
    <property type="match status" value="1"/>
</dbReference>
<name>A0A8C4PTV9_EQUAS</name>
<organism evidence="6">
    <name type="scientific">Equus asinus asinus</name>
    <dbReference type="NCBI Taxonomy" id="83772"/>
    <lineage>
        <taxon>Eukaryota</taxon>
        <taxon>Metazoa</taxon>
        <taxon>Chordata</taxon>
        <taxon>Craniata</taxon>
        <taxon>Vertebrata</taxon>
        <taxon>Euteleostomi</taxon>
        <taxon>Mammalia</taxon>
        <taxon>Eutheria</taxon>
        <taxon>Laurasiatheria</taxon>
        <taxon>Perissodactyla</taxon>
        <taxon>Equidae</taxon>
        <taxon>Equus</taxon>
    </lineage>
</organism>
<dbReference type="SUPFAM" id="SSF50249">
    <property type="entry name" value="Nucleic acid-binding proteins"/>
    <property type="match status" value="1"/>
</dbReference>
<evidence type="ECO:0000256" key="5">
    <source>
        <dbReference type="SAM" id="MobiDB-lite"/>
    </source>
</evidence>
<dbReference type="InterPro" id="IPR005679">
    <property type="entry name" value="Ribosomal_uS12_bac"/>
</dbReference>
<feature type="compositionally biased region" description="Pro residues" evidence="5">
    <location>
        <begin position="29"/>
        <end position="38"/>
    </location>
</feature>
<evidence type="ECO:0000313" key="6">
    <source>
        <dbReference type="Ensembl" id="ENSEASP00005029700.1"/>
    </source>
</evidence>
<reference evidence="6" key="1">
    <citation type="submission" date="2023-03" db="UniProtKB">
        <authorList>
            <consortium name="Ensembl"/>
        </authorList>
    </citation>
    <scope>IDENTIFICATION</scope>
</reference>
<evidence type="ECO:0000256" key="1">
    <source>
        <dbReference type="ARBA" id="ARBA00005657"/>
    </source>
</evidence>
<keyword evidence="3" id="KW-0687">Ribonucleoprotein</keyword>
<dbReference type="PRINTS" id="PR01034">
    <property type="entry name" value="RIBOSOMALS12"/>
</dbReference>
<dbReference type="GO" id="GO:0006412">
    <property type="term" value="P:translation"/>
    <property type="evidence" value="ECO:0007669"/>
    <property type="project" value="InterPro"/>
</dbReference>
<dbReference type="Ensembl" id="ENSEAST00005032280.1">
    <property type="protein sequence ID" value="ENSEASP00005029700.1"/>
    <property type="gene ID" value="ENSEASG00005020187.1"/>
</dbReference>
<evidence type="ECO:0000256" key="4">
    <source>
        <dbReference type="ARBA" id="ARBA00035248"/>
    </source>
</evidence>
<proteinExistence type="inferred from homology"/>
<sequence>LSWGFKISVGRICGLLRGLSKSLSYGLAPPRPLPSPPKPHGHPEPRAPPGASDLPPPSLGPTTGCPQLKGEPNSANRKCFQVWLSRVLEAGCFISGEGHGLQEHHALLVQGSCPPDLPGVKLTIMCSGGDCGHMQK</sequence>
<dbReference type="InterPro" id="IPR012340">
    <property type="entry name" value="NA-bd_OB-fold"/>
</dbReference>
<feature type="region of interest" description="Disordered" evidence="5">
    <location>
        <begin position="26"/>
        <end position="73"/>
    </location>
</feature>
<dbReference type="AlphaFoldDB" id="A0A8C4PTV9"/>
<comment type="similarity">
    <text evidence="1">Belongs to the universal ribosomal protein uS12 family.</text>
</comment>
<dbReference type="GO" id="GO:0003735">
    <property type="term" value="F:structural constituent of ribosome"/>
    <property type="evidence" value="ECO:0007669"/>
    <property type="project" value="InterPro"/>
</dbReference>
<keyword evidence="2" id="KW-0689">Ribosomal protein</keyword>
<evidence type="ECO:0000256" key="3">
    <source>
        <dbReference type="ARBA" id="ARBA00023274"/>
    </source>
</evidence>
<dbReference type="PANTHER" id="PTHR11652">
    <property type="entry name" value="30S RIBOSOMAL PROTEIN S12 FAMILY MEMBER"/>
    <property type="match status" value="1"/>
</dbReference>
<protein>
    <recommendedName>
        <fullName evidence="4">Small ribosomal subunit protein uS12m</fullName>
    </recommendedName>
</protein>
<dbReference type="GO" id="GO:0015935">
    <property type="term" value="C:small ribosomal subunit"/>
    <property type="evidence" value="ECO:0007669"/>
    <property type="project" value="InterPro"/>
</dbReference>
<dbReference type="InterPro" id="IPR006032">
    <property type="entry name" value="Ribosomal_uS12"/>
</dbReference>
<evidence type="ECO:0000256" key="2">
    <source>
        <dbReference type="ARBA" id="ARBA00022980"/>
    </source>
</evidence>
<dbReference type="Pfam" id="PF00164">
    <property type="entry name" value="Ribosom_S12_S23"/>
    <property type="match status" value="1"/>
</dbReference>